<evidence type="ECO:0000256" key="6">
    <source>
        <dbReference type="PIRSR" id="PIRSR004692-3"/>
    </source>
</evidence>
<dbReference type="SUPFAM" id="SSF53697">
    <property type="entry name" value="SIS domain"/>
    <property type="match status" value="1"/>
</dbReference>
<evidence type="ECO:0000256" key="1">
    <source>
        <dbReference type="ARBA" id="ARBA00008165"/>
    </source>
</evidence>
<dbReference type="PANTHER" id="PTHR42745">
    <property type="match status" value="1"/>
</dbReference>
<keyword evidence="2" id="KW-0677">Repeat</keyword>
<keyword evidence="4 10" id="KW-0413">Isomerase</keyword>
<dbReference type="InterPro" id="IPR004800">
    <property type="entry name" value="KdsD/KpsF-type"/>
</dbReference>
<dbReference type="GO" id="GO:1901135">
    <property type="term" value="P:carbohydrate derivative metabolic process"/>
    <property type="evidence" value="ECO:0007669"/>
    <property type="project" value="InterPro"/>
</dbReference>
<dbReference type="GO" id="GO:0005975">
    <property type="term" value="P:carbohydrate metabolic process"/>
    <property type="evidence" value="ECO:0007669"/>
    <property type="project" value="InterPro"/>
</dbReference>
<dbReference type="GO" id="GO:0097367">
    <property type="term" value="F:carbohydrate derivative binding"/>
    <property type="evidence" value="ECO:0007669"/>
    <property type="project" value="InterPro"/>
</dbReference>
<accession>A0A5E7DD76</accession>
<comment type="similarity">
    <text evidence="1 4">Belongs to the SIS family. GutQ/KpsF subfamily.</text>
</comment>
<dbReference type="Proteomes" id="UP000337909">
    <property type="component" value="Unassembled WGS sequence"/>
</dbReference>
<keyword evidence="5" id="KW-0862">Zinc</keyword>
<evidence type="ECO:0000259" key="8">
    <source>
        <dbReference type="PROSITE" id="PS51371"/>
    </source>
</evidence>
<dbReference type="OrthoDB" id="9762536at2"/>
<dbReference type="CDD" id="cd05014">
    <property type="entry name" value="SIS_Kpsf"/>
    <property type="match status" value="1"/>
</dbReference>
<feature type="site" description="Catalytically relevant" evidence="6">
    <location>
        <position position="184"/>
    </location>
</feature>
<evidence type="ECO:0000256" key="7">
    <source>
        <dbReference type="PROSITE-ProRule" id="PRU00703"/>
    </source>
</evidence>
<dbReference type="PIRSF" id="PIRSF004692">
    <property type="entry name" value="KdsD_KpsF"/>
    <property type="match status" value="1"/>
</dbReference>
<keyword evidence="5" id="KW-0479">Metal-binding</keyword>
<feature type="domain" description="CBS" evidence="8">
    <location>
        <begin position="265"/>
        <end position="311"/>
    </location>
</feature>
<dbReference type="SUPFAM" id="SSF54631">
    <property type="entry name" value="CBS-domain pair"/>
    <property type="match status" value="1"/>
</dbReference>
<evidence type="ECO:0000313" key="11">
    <source>
        <dbReference type="Proteomes" id="UP000337909"/>
    </source>
</evidence>
<feature type="site" description="Catalytically relevant" evidence="6">
    <location>
        <position position="50"/>
    </location>
</feature>
<comment type="catalytic activity">
    <reaction evidence="4">
        <text>D-arabinose 5-phosphate = D-ribulose 5-phosphate</text>
        <dbReference type="Rhea" id="RHEA:23104"/>
        <dbReference type="ChEBI" id="CHEBI:57693"/>
        <dbReference type="ChEBI" id="CHEBI:58121"/>
        <dbReference type="EC" id="5.3.1.13"/>
    </reaction>
</comment>
<organism evidence="10 11">
    <name type="scientific">Pseudomonas fluorescens</name>
    <dbReference type="NCBI Taxonomy" id="294"/>
    <lineage>
        <taxon>Bacteria</taxon>
        <taxon>Pseudomonadati</taxon>
        <taxon>Pseudomonadota</taxon>
        <taxon>Gammaproteobacteria</taxon>
        <taxon>Pseudomonadales</taxon>
        <taxon>Pseudomonadaceae</taxon>
        <taxon>Pseudomonas</taxon>
    </lineage>
</organism>
<protein>
    <recommendedName>
        <fullName evidence="4">Arabinose 5-phosphate isomerase</fullName>
        <shortName evidence="4">API</shortName>
        <ecNumber evidence="4">5.3.1.13</ecNumber>
    </recommendedName>
</protein>
<dbReference type="CDD" id="cd04604">
    <property type="entry name" value="CBS_pair_SIS_assoc"/>
    <property type="match status" value="1"/>
</dbReference>
<dbReference type="FunFam" id="3.40.50.10490:FF:000011">
    <property type="entry name" value="Arabinose 5-phosphate isomerase"/>
    <property type="match status" value="1"/>
</dbReference>
<dbReference type="InterPro" id="IPR050986">
    <property type="entry name" value="GutQ/KpsF_isomerases"/>
</dbReference>
<dbReference type="PANTHER" id="PTHR42745:SF1">
    <property type="entry name" value="ARABINOSE 5-PHOSPHATE ISOMERASE KDSD"/>
    <property type="match status" value="1"/>
</dbReference>
<dbReference type="PROSITE" id="PS51371">
    <property type="entry name" value="CBS"/>
    <property type="match status" value="2"/>
</dbReference>
<dbReference type="InterPro" id="IPR046348">
    <property type="entry name" value="SIS_dom_sf"/>
</dbReference>
<evidence type="ECO:0000313" key="10">
    <source>
        <dbReference type="EMBL" id="VVO11788.1"/>
    </source>
</evidence>
<feature type="binding site" evidence="5">
    <location>
        <position position="73"/>
    </location>
    <ligand>
        <name>Zn(2+)</name>
        <dbReference type="ChEBI" id="CHEBI:29105"/>
    </ligand>
</feature>
<dbReference type="PROSITE" id="PS51464">
    <property type="entry name" value="SIS"/>
    <property type="match status" value="1"/>
</dbReference>
<evidence type="ECO:0000256" key="4">
    <source>
        <dbReference type="PIRNR" id="PIRNR004692"/>
    </source>
</evidence>
<gene>
    <name evidence="10" type="primary">kpsF</name>
    <name evidence="10" type="ORF">PS691_03465</name>
</gene>
<evidence type="ECO:0000259" key="9">
    <source>
        <dbReference type="PROSITE" id="PS51464"/>
    </source>
</evidence>
<dbReference type="EMBL" id="CABVHQ010000034">
    <property type="protein sequence ID" value="VVO11788.1"/>
    <property type="molecule type" value="Genomic_DNA"/>
</dbReference>
<dbReference type="InterPro" id="IPR035474">
    <property type="entry name" value="SIS_Kpsf"/>
</dbReference>
<dbReference type="Gene3D" id="3.40.50.10490">
    <property type="entry name" value="Glucose-6-phosphate isomerase like protein, domain 1"/>
    <property type="match status" value="1"/>
</dbReference>
<dbReference type="InterPro" id="IPR046342">
    <property type="entry name" value="CBS_dom_sf"/>
</dbReference>
<feature type="site" description="Catalytically relevant" evidence="6">
    <location>
        <position position="143"/>
    </location>
</feature>
<feature type="domain" description="SIS" evidence="9">
    <location>
        <begin position="32"/>
        <end position="175"/>
    </location>
</feature>
<name>A0A5E7DD76_PSEFL</name>
<evidence type="ECO:0000256" key="5">
    <source>
        <dbReference type="PIRSR" id="PIRSR004692-2"/>
    </source>
</evidence>
<dbReference type="Gene3D" id="3.10.580.10">
    <property type="entry name" value="CBS-domain"/>
    <property type="match status" value="1"/>
</dbReference>
<dbReference type="InterPro" id="IPR001347">
    <property type="entry name" value="SIS_dom"/>
</dbReference>
<dbReference type="InterPro" id="IPR000644">
    <property type="entry name" value="CBS_dom"/>
</dbReference>
<feature type="domain" description="CBS" evidence="8">
    <location>
        <begin position="201"/>
        <end position="259"/>
    </location>
</feature>
<dbReference type="GO" id="GO:0046872">
    <property type="term" value="F:metal ion binding"/>
    <property type="evidence" value="ECO:0007669"/>
    <property type="project" value="UniProtKB-KW"/>
</dbReference>
<reference evidence="10 11" key="1">
    <citation type="submission" date="2019-09" db="EMBL/GenBank/DDBJ databases">
        <authorList>
            <person name="Chandra G."/>
            <person name="Truman W A."/>
        </authorList>
    </citation>
    <scope>NUCLEOTIDE SEQUENCE [LARGE SCALE GENOMIC DNA]</scope>
    <source>
        <strain evidence="10">PS691</strain>
    </source>
</reference>
<evidence type="ECO:0000256" key="3">
    <source>
        <dbReference type="ARBA" id="ARBA00023122"/>
    </source>
</evidence>
<sequence>MNHLPIAKEALCAQAQAISQLAERLDGEFQRAVELILACKGRAAVCGMGKSGLIGQKMVATFASTGTPSLFLHPAEAFHGDLGMIKPIDVLILISYSGETEEVIKLIPSLKSFGNKIIAMTGNGKSTLAKHADIWLDISVEREVCPNNLAPTTSTLATMAMGDALAVALITALDFKPMDFARYHPGGSLGRKLLTRVGDVMHKGLPKVSRATSFHDCLLVMTSSRLGLALVMEQDKLVGIVTDGDLRRALLENPGVINENVSSFLTANPHTVKASAQLSEAEAYMLDHKIRALPVTADDSDEVVGVVEIFD</sequence>
<keyword evidence="3 7" id="KW-0129">CBS domain</keyword>
<dbReference type="SMART" id="SM00116">
    <property type="entry name" value="CBS"/>
    <property type="match status" value="2"/>
</dbReference>
<dbReference type="Pfam" id="PF01380">
    <property type="entry name" value="SIS"/>
    <property type="match status" value="1"/>
</dbReference>
<dbReference type="GO" id="GO:0019146">
    <property type="term" value="F:arabinose-5-phosphate isomerase activity"/>
    <property type="evidence" value="ECO:0007669"/>
    <property type="project" value="UniProtKB-EC"/>
</dbReference>
<feature type="site" description="Catalytically relevant" evidence="6">
    <location>
        <position position="102"/>
    </location>
</feature>
<dbReference type="AlphaFoldDB" id="A0A5E7DD76"/>
<proteinExistence type="inferred from homology"/>
<dbReference type="NCBIfam" id="TIGR00393">
    <property type="entry name" value="kpsF"/>
    <property type="match status" value="1"/>
</dbReference>
<dbReference type="EC" id="5.3.1.13" evidence="4"/>
<evidence type="ECO:0000256" key="2">
    <source>
        <dbReference type="ARBA" id="ARBA00022737"/>
    </source>
</evidence>
<dbReference type="RefSeq" id="WP_150643373.1">
    <property type="nucleotide sequence ID" value="NZ_CABVHQ010000034.1"/>
</dbReference>
<dbReference type="Pfam" id="PF00571">
    <property type="entry name" value="CBS"/>
    <property type="match status" value="2"/>
</dbReference>